<feature type="signal peptide" evidence="4">
    <location>
        <begin position="1"/>
        <end position="22"/>
    </location>
</feature>
<dbReference type="InterPro" id="IPR013517">
    <property type="entry name" value="FG-GAP"/>
</dbReference>
<feature type="chain" id="PRO_5004546506" evidence="4">
    <location>
        <begin position="23"/>
        <end position="173"/>
    </location>
</feature>
<dbReference type="SUPFAM" id="SSF69318">
    <property type="entry name" value="Integrin alpha N-terminal domain"/>
    <property type="match status" value="1"/>
</dbReference>
<dbReference type="Pfam" id="PF14312">
    <property type="entry name" value="FG-GAP_2"/>
    <property type="match status" value="3"/>
</dbReference>
<dbReference type="EMBL" id="ATMR01000077">
    <property type="protein sequence ID" value="EPR73959.1"/>
    <property type="molecule type" value="Genomic_DNA"/>
</dbReference>
<evidence type="ECO:0000313" key="6">
    <source>
        <dbReference type="Proteomes" id="UP000014962"/>
    </source>
</evidence>
<evidence type="ECO:0000256" key="1">
    <source>
        <dbReference type="ARBA" id="ARBA00022729"/>
    </source>
</evidence>
<keyword evidence="2" id="KW-0677">Repeat</keyword>
<dbReference type="RefSeq" id="WP_020895499.1">
    <property type="nucleotide sequence ID" value="NZ_ATMR01000077.1"/>
</dbReference>
<comment type="caution">
    <text evidence="5">The sequence shown here is derived from an EMBL/GenBank/DDBJ whole genome shotgun (WGS) entry which is preliminary data.</text>
</comment>
<dbReference type="SMART" id="SM00191">
    <property type="entry name" value="Int_alpha"/>
    <property type="match status" value="2"/>
</dbReference>
<evidence type="ECO:0000313" key="5">
    <source>
        <dbReference type="EMBL" id="EPR73959.1"/>
    </source>
</evidence>
<dbReference type="AlphaFoldDB" id="S7X4J0"/>
<evidence type="ECO:0000256" key="2">
    <source>
        <dbReference type="ARBA" id="ARBA00022737"/>
    </source>
</evidence>
<dbReference type="InterPro" id="IPR028994">
    <property type="entry name" value="Integrin_alpha_N"/>
</dbReference>
<dbReference type="PANTHER" id="PTHR36220:SF1">
    <property type="entry name" value="GAMMA TUBULIN COMPLEX COMPONENT C-TERMINAL DOMAIN-CONTAINING PROTEIN"/>
    <property type="match status" value="1"/>
</dbReference>
<evidence type="ECO:0000256" key="4">
    <source>
        <dbReference type="SAM" id="SignalP"/>
    </source>
</evidence>
<dbReference type="PANTHER" id="PTHR36220">
    <property type="entry name" value="UNNAMED PRODUCT"/>
    <property type="match status" value="1"/>
</dbReference>
<accession>S7X4J0</accession>
<name>S7X4J0_9FLAO</name>
<keyword evidence="6" id="KW-1185">Reference proteome</keyword>
<keyword evidence="1 4" id="KW-0732">Signal</keyword>
<evidence type="ECO:0000256" key="3">
    <source>
        <dbReference type="ARBA" id="ARBA00023180"/>
    </source>
</evidence>
<dbReference type="Proteomes" id="UP000014962">
    <property type="component" value="Unassembled WGS sequence"/>
</dbReference>
<keyword evidence="3" id="KW-0325">Glycoprotein</keyword>
<protein>
    <submittedName>
        <fullName evidence="5">Quinoprotein</fullName>
    </submittedName>
</protein>
<organism evidence="5 6">
    <name type="scientific">Winogradskyella psychrotolerans RS-3</name>
    <dbReference type="NCBI Taxonomy" id="641526"/>
    <lineage>
        <taxon>Bacteria</taxon>
        <taxon>Pseudomonadati</taxon>
        <taxon>Bacteroidota</taxon>
        <taxon>Flavobacteriia</taxon>
        <taxon>Flavobacteriales</taxon>
        <taxon>Flavobacteriaceae</taxon>
        <taxon>Winogradskyella</taxon>
    </lineage>
</organism>
<dbReference type="InterPro" id="IPR013519">
    <property type="entry name" value="Int_alpha_beta-p"/>
</dbReference>
<dbReference type="Gene3D" id="2.130.10.130">
    <property type="entry name" value="Integrin alpha, N-terminal"/>
    <property type="match status" value="1"/>
</dbReference>
<proteinExistence type="predicted"/>
<dbReference type="STRING" id="641526.ADIWIN_1129"/>
<dbReference type="PROSITE" id="PS51470">
    <property type="entry name" value="FG_GAP"/>
    <property type="match status" value="1"/>
</dbReference>
<dbReference type="eggNOG" id="COG2931">
    <property type="taxonomic scope" value="Bacteria"/>
</dbReference>
<dbReference type="PATRIC" id="fig|641526.4.peg.1121"/>
<sequence>MKKKVLFTLALIVSTVFFTLKAQNWNEIINATASDTAADDWFGYSVAIDGDYAIVGAPYNDDASLNSGSAYIFVRSGGSWIEQVKLTASDAAANDQFGRSVAIDGDYAIVGAYYNDDNGSGSGSAYVFMRSGGSWTEQAKLTASDAAVNMFSVSVAIDGDYAIIGALINDDSW</sequence>
<gene>
    <name evidence="5" type="ORF">ADIWIN_1129</name>
</gene>
<reference evidence="5 6" key="1">
    <citation type="journal article" date="2013" name="Genome Announc.">
        <title>Draft Genome Sequence of Winogradskyella psychrotolerans RS-3T, Isolated from the Marine Transect of Kongsfjorden, Ny-Alesund, Svalbard, Arctic Ocean.</title>
        <authorList>
            <person name="Kumar Pinnaka A."/>
            <person name="Ara S."/>
            <person name="Singh A."/>
            <person name="Shivaji S."/>
        </authorList>
    </citation>
    <scope>NUCLEOTIDE SEQUENCE [LARGE SCALE GENOMIC DNA]</scope>
    <source>
        <strain evidence="5 6">RS-3</strain>
    </source>
</reference>